<accession>A0A6J5LD24</accession>
<evidence type="ECO:0000313" key="1">
    <source>
        <dbReference type="EMBL" id="CAB4131402.1"/>
    </source>
</evidence>
<gene>
    <name evidence="1" type="ORF">UFOVP129_84</name>
</gene>
<name>A0A6J5LD24_9CAUD</name>
<proteinExistence type="predicted"/>
<protein>
    <submittedName>
        <fullName evidence="1">Uncharacterized protein</fullName>
    </submittedName>
</protein>
<reference evidence="1" key="1">
    <citation type="submission" date="2020-04" db="EMBL/GenBank/DDBJ databases">
        <authorList>
            <person name="Chiriac C."/>
            <person name="Salcher M."/>
            <person name="Ghai R."/>
            <person name="Kavagutti S V."/>
        </authorList>
    </citation>
    <scope>NUCLEOTIDE SEQUENCE</scope>
</reference>
<organism evidence="1">
    <name type="scientific">uncultured Caudovirales phage</name>
    <dbReference type="NCBI Taxonomy" id="2100421"/>
    <lineage>
        <taxon>Viruses</taxon>
        <taxon>Duplodnaviria</taxon>
        <taxon>Heunggongvirae</taxon>
        <taxon>Uroviricota</taxon>
        <taxon>Caudoviricetes</taxon>
        <taxon>Peduoviridae</taxon>
        <taxon>Maltschvirus</taxon>
        <taxon>Maltschvirus maltsch</taxon>
    </lineage>
</organism>
<dbReference type="EMBL" id="LR796245">
    <property type="protein sequence ID" value="CAB4131402.1"/>
    <property type="molecule type" value="Genomic_DNA"/>
</dbReference>
<sequence>MNNNKLHYYLPHKVQMKQGEFFIGDLLQINSNGEYRVSCSDWWQNDNDKYPYKPILYPLSCLTETIIHNGKEEIPLVELANIEGTYKGEEYIFLEAQMNWDDKVELLDCHFFWYNDILKSFCRYISIHSVHCRNQLLLFDYCYSRRINIWGIDAIDPRTLEVNPYLITSKK</sequence>